<keyword evidence="3" id="KW-1185">Reference proteome</keyword>
<dbReference type="Proteomes" id="UP001470230">
    <property type="component" value="Unassembled WGS sequence"/>
</dbReference>
<feature type="compositionally biased region" description="Basic and acidic residues" evidence="1">
    <location>
        <begin position="92"/>
        <end position="101"/>
    </location>
</feature>
<accession>A0ABR2L9I6</accession>
<evidence type="ECO:0000313" key="3">
    <source>
        <dbReference type="Proteomes" id="UP001470230"/>
    </source>
</evidence>
<evidence type="ECO:0000256" key="1">
    <source>
        <dbReference type="SAM" id="MobiDB-lite"/>
    </source>
</evidence>
<sequence>MTSNDLPEDILAKFLEETKDAEKKKQKPQKIELPKNFVVYDSKAAAKRRRDQALADLNKLKYSPDQKRTNIGSIMAAKMRNPAPSLAFTADSTKEPKEKKASQNNDQEDINDYEEEESN</sequence>
<gene>
    <name evidence="2" type="ORF">M9Y10_002025</name>
</gene>
<evidence type="ECO:0000313" key="2">
    <source>
        <dbReference type="EMBL" id="KAK8899703.1"/>
    </source>
</evidence>
<dbReference type="EMBL" id="JAPFFF010000001">
    <property type="protein sequence ID" value="KAK8899703.1"/>
    <property type="molecule type" value="Genomic_DNA"/>
</dbReference>
<proteinExistence type="predicted"/>
<feature type="compositionally biased region" description="Acidic residues" evidence="1">
    <location>
        <begin position="106"/>
        <end position="119"/>
    </location>
</feature>
<comment type="caution">
    <text evidence="2">The sequence shown here is derived from an EMBL/GenBank/DDBJ whole genome shotgun (WGS) entry which is preliminary data.</text>
</comment>
<reference evidence="2 3" key="1">
    <citation type="submission" date="2024-04" db="EMBL/GenBank/DDBJ databases">
        <title>Tritrichomonas musculus Genome.</title>
        <authorList>
            <person name="Alves-Ferreira E."/>
            <person name="Grigg M."/>
            <person name="Lorenzi H."/>
            <person name="Galac M."/>
        </authorList>
    </citation>
    <scope>NUCLEOTIDE SEQUENCE [LARGE SCALE GENOMIC DNA]</scope>
    <source>
        <strain evidence="2 3">EAF2021</strain>
    </source>
</reference>
<protein>
    <submittedName>
        <fullName evidence="2">Uncharacterized protein</fullName>
    </submittedName>
</protein>
<name>A0ABR2L9I6_9EUKA</name>
<organism evidence="2 3">
    <name type="scientific">Tritrichomonas musculus</name>
    <dbReference type="NCBI Taxonomy" id="1915356"/>
    <lineage>
        <taxon>Eukaryota</taxon>
        <taxon>Metamonada</taxon>
        <taxon>Parabasalia</taxon>
        <taxon>Tritrichomonadida</taxon>
        <taxon>Tritrichomonadidae</taxon>
        <taxon>Tritrichomonas</taxon>
    </lineage>
</organism>
<feature type="region of interest" description="Disordered" evidence="1">
    <location>
        <begin position="78"/>
        <end position="119"/>
    </location>
</feature>